<keyword evidence="2" id="KW-0238">DNA-binding</keyword>
<dbReference type="PANTHER" id="PTHR47894">
    <property type="entry name" value="HTH-TYPE TRANSCRIPTIONAL REGULATOR GADX"/>
    <property type="match status" value="1"/>
</dbReference>
<protein>
    <submittedName>
        <fullName evidence="5">AraC family transcriptional regulator</fullName>
    </submittedName>
</protein>
<evidence type="ECO:0000256" key="2">
    <source>
        <dbReference type="ARBA" id="ARBA00023125"/>
    </source>
</evidence>
<dbReference type="InterPro" id="IPR032687">
    <property type="entry name" value="AraC-type_N"/>
</dbReference>
<dbReference type="PROSITE" id="PS01124">
    <property type="entry name" value="HTH_ARAC_FAMILY_2"/>
    <property type="match status" value="1"/>
</dbReference>
<evidence type="ECO:0000313" key="6">
    <source>
        <dbReference type="Proteomes" id="UP001595904"/>
    </source>
</evidence>
<dbReference type="SMART" id="SM00342">
    <property type="entry name" value="HTH_ARAC"/>
    <property type="match status" value="1"/>
</dbReference>
<sequence>MADDRKSHLAADELASTELGAATVRVDGLRKFPEVVARLGDDPSALLTKSQIDPTVLHNRHAVIPYRSLVMLLERAAHELHCPDFGMRLAMAQGGLKVLGPLEFAMRNSSTIREAFQYCASHPQVYSTASQMRFETGRAPDALFLKFEILLQRLPPHTQAIERALLLTQLVALDISRGRSRAREIWFTHDPLVPEARYREYFGLNVRFRQPVDGLLFANSDLDMPIPNVDAQLYELSTDFIENRFPSASAPLSTRVRTIIERLLIKGDCSYGSVSSTLGMHPRTLQRRLRAENESFESIKDSVRRELALRYLKQSSLPLIRVARLLGYSETSALSRSCYRWFSVSPRQLRVGVASAA</sequence>
<gene>
    <name evidence="5" type="ORF">ACFPN2_36565</name>
</gene>
<keyword evidence="1" id="KW-0805">Transcription regulation</keyword>
<name>A0ABV8T4M8_9GAMM</name>
<evidence type="ECO:0000313" key="5">
    <source>
        <dbReference type="EMBL" id="MFC4314638.1"/>
    </source>
</evidence>
<evidence type="ECO:0000256" key="3">
    <source>
        <dbReference type="ARBA" id="ARBA00023163"/>
    </source>
</evidence>
<dbReference type="SUPFAM" id="SSF46689">
    <property type="entry name" value="Homeodomain-like"/>
    <property type="match status" value="1"/>
</dbReference>
<dbReference type="Gene3D" id="1.10.10.60">
    <property type="entry name" value="Homeodomain-like"/>
    <property type="match status" value="1"/>
</dbReference>
<comment type="caution">
    <text evidence="5">The sequence shown here is derived from an EMBL/GenBank/DDBJ whole genome shotgun (WGS) entry which is preliminary data.</text>
</comment>
<accession>A0ABV8T4M8</accession>
<dbReference type="Pfam" id="PF12833">
    <property type="entry name" value="HTH_18"/>
    <property type="match status" value="1"/>
</dbReference>
<keyword evidence="3" id="KW-0804">Transcription</keyword>
<keyword evidence="6" id="KW-1185">Reference proteome</keyword>
<evidence type="ECO:0000259" key="4">
    <source>
        <dbReference type="PROSITE" id="PS01124"/>
    </source>
</evidence>
<reference evidence="6" key="1">
    <citation type="journal article" date="2019" name="Int. J. Syst. Evol. Microbiol.">
        <title>The Global Catalogue of Microorganisms (GCM) 10K type strain sequencing project: providing services to taxonomists for standard genome sequencing and annotation.</title>
        <authorList>
            <consortium name="The Broad Institute Genomics Platform"/>
            <consortium name="The Broad Institute Genome Sequencing Center for Infectious Disease"/>
            <person name="Wu L."/>
            <person name="Ma J."/>
        </authorList>
    </citation>
    <scope>NUCLEOTIDE SEQUENCE [LARGE SCALE GENOMIC DNA]</scope>
    <source>
        <strain evidence="6">CGMCC 1.10759</strain>
    </source>
</reference>
<dbReference type="InterPro" id="IPR009057">
    <property type="entry name" value="Homeodomain-like_sf"/>
</dbReference>
<organism evidence="5 6">
    <name type="scientific">Steroidobacter flavus</name>
    <dbReference type="NCBI Taxonomy" id="1842136"/>
    <lineage>
        <taxon>Bacteria</taxon>
        <taxon>Pseudomonadati</taxon>
        <taxon>Pseudomonadota</taxon>
        <taxon>Gammaproteobacteria</taxon>
        <taxon>Steroidobacterales</taxon>
        <taxon>Steroidobacteraceae</taxon>
        <taxon>Steroidobacter</taxon>
    </lineage>
</organism>
<proteinExistence type="predicted"/>
<dbReference type="InterPro" id="IPR018060">
    <property type="entry name" value="HTH_AraC"/>
</dbReference>
<feature type="domain" description="HTH araC/xylS-type" evidence="4">
    <location>
        <begin position="254"/>
        <end position="352"/>
    </location>
</feature>
<dbReference type="Proteomes" id="UP001595904">
    <property type="component" value="Unassembled WGS sequence"/>
</dbReference>
<dbReference type="PANTHER" id="PTHR47894:SF4">
    <property type="entry name" value="HTH-TYPE TRANSCRIPTIONAL REGULATOR GADX"/>
    <property type="match status" value="1"/>
</dbReference>
<dbReference type="Pfam" id="PF12625">
    <property type="entry name" value="Arabinose_bd"/>
    <property type="match status" value="1"/>
</dbReference>
<dbReference type="RefSeq" id="WP_380605977.1">
    <property type="nucleotide sequence ID" value="NZ_JBHSDU010000015.1"/>
</dbReference>
<dbReference type="EMBL" id="JBHSDU010000015">
    <property type="protein sequence ID" value="MFC4314638.1"/>
    <property type="molecule type" value="Genomic_DNA"/>
</dbReference>
<evidence type="ECO:0000256" key="1">
    <source>
        <dbReference type="ARBA" id="ARBA00023015"/>
    </source>
</evidence>